<dbReference type="Proteomes" id="UP000789739">
    <property type="component" value="Unassembled WGS sequence"/>
</dbReference>
<comment type="similarity">
    <text evidence="2">Belongs to the adaptor complexes large subunit family.</text>
</comment>
<comment type="caution">
    <text evidence="9">The sequence shown here is derived from an EMBL/GenBank/DDBJ whole genome shotgun (WGS) entry which is preliminary data.</text>
</comment>
<dbReference type="InterPro" id="IPR019734">
    <property type="entry name" value="TPR_rpt"/>
</dbReference>
<dbReference type="InterPro" id="IPR002553">
    <property type="entry name" value="Clathrin/coatomer_adapt-like_N"/>
</dbReference>
<keyword evidence="3" id="KW-0813">Transport</keyword>
<dbReference type="InterPro" id="IPR011989">
    <property type="entry name" value="ARM-like"/>
</dbReference>
<evidence type="ECO:0000259" key="7">
    <source>
        <dbReference type="PROSITE" id="PS50090"/>
    </source>
</evidence>
<dbReference type="InterPro" id="IPR012295">
    <property type="entry name" value="TBP_dom_sf"/>
</dbReference>
<feature type="repeat" description="TPR" evidence="6">
    <location>
        <begin position="140"/>
        <end position="173"/>
    </location>
</feature>
<organism evidence="9 10">
    <name type="scientific">Paraglomus brasilianum</name>
    <dbReference type="NCBI Taxonomy" id="144538"/>
    <lineage>
        <taxon>Eukaryota</taxon>
        <taxon>Fungi</taxon>
        <taxon>Fungi incertae sedis</taxon>
        <taxon>Mucoromycota</taxon>
        <taxon>Glomeromycotina</taxon>
        <taxon>Glomeromycetes</taxon>
        <taxon>Paraglomerales</taxon>
        <taxon>Paraglomeraceae</taxon>
        <taxon>Paraglomus</taxon>
    </lineage>
</organism>
<protein>
    <submittedName>
        <fullName evidence="9">320_t:CDS:1</fullName>
    </submittedName>
</protein>
<dbReference type="InterPro" id="IPR001005">
    <property type="entry name" value="SANT/Myb"/>
</dbReference>
<dbReference type="EMBL" id="CAJVPI010000269">
    <property type="protein sequence ID" value="CAG8511080.1"/>
    <property type="molecule type" value="Genomic_DNA"/>
</dbReference>
<keyword evidence="5" id="KW-0472">Membrane</keyword>
<dbReference type="SUPFAM" id="SSF48371">
    <property type="entry name" value="ARM repeat"/>
    <property type="match status" value="1"/>
</dbReference>
<feature type="repeat" description="TPR" evidence="6">
    <location>
        <begin position="179"/>
        <end position="212"/>
    </location>
</feature>
<evidence type="ECO:0000256" key="5">
    <source>
        <dbReference type="ARBA" id="ARBA00023136"/>
    </source>
</evidence>
<dbReference type="PROSITE" id="PS51294">
    <property type="entry name" value="HTH_MYB"/>
    <property type="match status" value="1"/>
</dbReference>
<dbReference type="OrthoDB" id="10254310at2759"/>
<gene>
    <name evidence="9" type="ORF">PBRASI_LOCUS3115</name>
</gene>
<dbReference type="SMART" id="SM00028">
    <property type="entry name" value="TPR"/>
    <property type="match status" value="2"/>
</dbReference>
<dbReference type="Gene3D" id="1.10.10.60">
    <property type="entry name" value="Homeodomain-like"/>
    <property type="match status" value="2"/>
</dbReference>
<dbReference type="Pfam" id="PF00515">
    <property type="entry name" value="TPR_1"/>
    <property type="match status" value="1"/>
</dbReference>
<sequence length="1086" mass="122769">MEKWSSQEDSVLIDLYSVRGLQWVMVSRILGTKSAHQCAKRWQNVLRPGINDRPFTALENDAVRQMYRVHGPRWTRIASALPDRTPKMVKTSREEMQAEEERIRAQMSMEMSSEESIDKQPENETPKFTPEEIEELCSEANEYKTKGNDFFGRSEYEQAISMYQRALDVCPLEKTKERATYWNNLGACYMKLGKYKEVVDACTKALADCPTYTKALLRRAQANEKIGGFSPLSSALEDYKTLESDQEHQNNLIPQSRKTVSRSVRSLEYRVAEAQEKEKAEMLGKLKDLGNTILGNFAMVAERTSFLENQPNREVARLALTLRETSEQATMNYRGFYVSAKRSIVNEVLEAMASGLDVSTLFSDMLMAASTKDLVQKKLVYMYISTQASQNAELAILAINTFQKDLRDDNAVVRGLALRTICSMRLSNYVEFMIPPLTKGLTDPSAYVRKIAVLSCVKLYHIAPEHVADGDLIESLYKLLSDEDTEVVANCISALNEILSSQGGMVINKGIARSLLHRLIDFSEWHQCLVLDALTRYKPDSDDELFEILNTLDDRLRHHNCGVQLSTVKLFLHWTGDMPEIQEDIYKRIRDPLVSFLSTGNPELAYACLAHLQLLAVRAPKILNAYSKHFYRRLKDPPYLTLKKLKLLEAIADTQSAKEIIDEIRSINRDSIIGVYRSGYITGADEEITLKSIETIANIAVKVHDVMDYAIELLLKIMETEIEEFVSGTVTVLTTILQSNSTITAKLLLLIPQVWPSISLSTPAGPAFLHLLAKNARTLPETPYILESLIDTLDQYPNPSFRIQLLDTTVAVFLERPAECQSILGRLFKETMRDEEYINVQERATFLYSLLESDIETVKKILLGDDGEHLPGVIKESDENKEALFTEFNTLSVLYGKRSTYFIDKDQIPQNNKDFIFFMPPADFMSDKDKTRVDLASEYALSATTFINAKEFKASWTTFKESHSLSLPIPKALVSSINLETLEKTFEQYFIFTIASGVSNNVPRLFAYATEVLTTTLMLCEIKLDLEVSKANLVVKSNEKDTKEVVEFFVKSMTGQKIPQIVGSALQPANSIQLVPVAAPNGSRLN</sequence>
<keyword evidence="6" id="KW-0802">TPR repeat</keyword>
<evidence type="ECO:0000256" key="2">
    <source>
        <dbReference type="ARBA" id="ARBA00006613"/>
    </source>
</evidence>
<dbReference type="InterPro" id="IPR011990">
    <property type="entry name" value="TPR-like_helical_dom_sf"/>
</dbReference>
<dbReference type="PANTHER" id="PTHR11134">
    <property type="entry name" value="ADAPTOR COMPLEX SUBUNIT BETA FAMILY MEMBER"/>
    <property type="match status" value="1"/>
</dbReference>
<name>A0A9N8ZY36_9GLOM</name>
<dbReference type="Gene3D" id="3.30.310.10">
    <property type="entry name" value="TATA-Binding Protein"/>
    <property type="match status" value="1"/>
</dbReference>
<dbReference type="Gene3D" id="1.25.40.10">
    <property type="entry name" value="Tetratricopeptide repeat domain"/>
    <property type="match status" value="1"/>
</dbReference>
<evidence type="ECO:0000313" key="10">
    <source>
        <dbReference type="Proteomes" id="UP000789739"/>
    </source>
</evidence>
<dbReference type="SUPFAM" id="SSF48452">
    <property type="entry name" value="TPR-like"/>
    <property type="match status" value="1"/>
</dbReference>
<dbReference type="GO" id="GO:0012505">
    <property type="term" value="C:endomembrane system"/>
    <property type="evidence" value="ECO:0007669"/>
    <property type="project" value="UniProtKB-SubCell"/>
</dbReference>
<dbReference type="Gene3D" id="1.25.10.10">
    <property type="entry name" value="Leucine-rich Repeat Variant"/>
    <property type="match status" value="1"/>
</dbReference>
<dbReference type="SUPFAM" id="SSF46689">
    <property type="entry name" value="Homeodomain-like"/>
    <property type="match status" value="1"/>
</dbReference>
<dbReference type="SMART" id="SM00717">
    <property type="entry name" value="SANT"/>
    <property type="match status" value="2"/>
</dbReference>
<evidence type="ECO:0000313" key="9">
    <source>
        <dbReference type="EMBL" id="CAG8511080.1"/>
    </source>
</evidence>
<evidence type="ECO:0000256" key="6">
    <source>
        <dbReference type="PROSITE-ProRule" id="PRU00339"/>
    </source>
</evidence>
<accession>A0A9N8ZY36</accession>
<dbReference type="GO" id="GO:0006886">
    <property type="term" value="P:intracellular protein transport"/>
    <property type="evidence" value="ECO:0007669"/>
    <property type="project" value="InterPro"/>
</dbReference>
<dbReference type="Pfam" id="PF13921">
    <property type="entry name" value="Myb_DNA-bind_6"/>
    <property type="match status" value="1"/>
</dbReference>
<dbReference type="InterPro" id="IPR017930">
    <property type="entry name" value="Myb_dom"/>
</dbReference>
<dbReference type="AlphaFoldDB" id="A0A9N8ZY36"/>
<dbReference type="PROSITE" id="PS50005">
    <property type="entry name" value="TPR"/>
    <property type="match status" value="2"/>
</dbReference>
<dbReference type="Pfam" id="PF09066">
    <property type="entry name" value="B2-adapt-app_C"/>
    <property type="match status" value="1"/>
</dbReference>
<evidence type="ECO:0000259" key="8">
    <source>
        <dbReference type="PROSITE" id="PS51294"/>
    </source>
</evidence>
<evidence type="ECO:0000256" key="1">
    <source>
        <dbReference type="ARBA" id="ARBA00004308"/>
    </source>
</evidence>
<feature type="domain" description="Myb-like" evidence="7">
    <location>
        <begin position="1"/>
        <end position="46"/>
    </location>
</feature>
<dbReference type="GO" id="GO:0030131">
    <property type="term" value="C:clathrin adaptor complex"/>
    <property type="evidence" value="ECO:0007669"/>
    <property type="project" value="InterPro"/>
</dbReference>
<dbReference type="InterPro" id="IPR026739">
    <property type="entry name" value="AP_beta"/>
</dbReference>
<keyword evidence="4" id="KW-0653">Protein transport</keyword>
<dbReference type="SMART" id="SM01020">
    <property type="entry name" value="B2-adapt-app_C"/>
    <property type="match status" value="1"/>
</dbReference>
<feature type="domain" description="HTH myb-type" evidence="8">
    <location>
        <begin position="1"/>
        <end position="50"/>
    </location>
</feature>
<dbReference type="GO" id="GO:0016192">
    <property type="term" value="P:vesicle-mediated transport"/>
    <property type="evidence" value="ECO:0007669"/>
    <property type="project" value="InterPro"/>
</dbReference>
<reference evidence="9" key="1">
    <citation type="submission" date="2021-06" db="EMBL/GenBank/DDBJ databases">
        <authorList>
            <person name="Kallberg Y."/>
            <person name="Tangrot J."/>
            <person name="Rosling A."/>
        </authorList>
    </citation>
    <scope>NUCLEOTIDE SEQUENCE</scope>
    <source>
        <strain evidence="9">BR232B</strain>
    </source>
</reference>
<proteinExistence type="inferred from homology"/>
<evidence type="ECO:0000256" key="4">
    <source>
        <dbReference type="ARBA" id="ARBA00022927"/>
    </source>
</evidence>
<dbReference type="InterPro" id="IPR016024">
    <property type="entry name" value="ARM-type_fold"/>
</dbReference>
<dbReference type="InterPro" id="IPR009057">
    <property type="entry name" value="Homeodomain-like_sf"/>
</dbReference>
<dbReference type="CDD" id="cd00167">
    <property type="entry name" value="SANT"/>
    <property type="match status" value="2"/>
</dbReference>
<dbReference type="Pfam" id="PF01602">
    <property type="entry name" value="Adaptin_N"/>
    <property type="match status" value="1"/>
</dbReference>
<comment type="subcellular location">
    <subcellularLocation>
        <location evidence="1">Endomembrane system</location>
    </subcellularLocation>
</comment>
<dbReference type="InterPro" id="IPR015151">
    <property type="entry name" value="B-adaptin_app_sub_C"/>
</dbReference>
<evidence type="ECO:0000256" key="3">
    <source>
        <dbReference type="ARBA" id="ARBA00022448"/>
    </source>
</evidence>
<dbReference type="PROSITE" id="PS50090">
    <property type="entry name" value="MYB_LIKE"/>
    <property type="match status" value="1"/>
</dbReference>
<keyword evidence="10" id="KW-1185">Reference proteome</keyword>